<dbReference type="GO" id="GO:0004674">
    <property type="term" value="F:protein serine/threonine kinase activity"/>
    <property type="evidence" value="ECO:0007669"/>
    <property type="project" value="TreeGrafter"/>
</dbReference>
<evidence type="ECO:0000259" key="2">
    <source>
        <dbReference type="PROSITE" id="PS50011"/>
    </source>
</evidence>
<evidence type="ECO:0000313" key="3">
    <source>
        <dbReference type="EMBL" id="OQR89820.1"/>
    </source>
</evidence>
<dbReference type="GO" id="GO:0005524">
    <property type="term" value="F:ATP binding"/>
    <property type="evidence" value="ECO:0007669"/>
    <property type="project" value="InterPro"/>
</dbReference>
<reference evidence="3 4" key="1">
    <citation type="journal article" date="2014" name="Genome Biol. Evol.">
        <title>The secreted proteins of Achlya hypogyna and Thraustotheca clavata identify the ancestral oomycete secretome and reveal gene acquisitions by horizontal gene transfer.</title>
        <authorList>
            <person name="Misner I."/>
            <person name="Blouin N."/>
            <person name="Leonard G."/>
            <person name="Richards T.A."/>
            <person name="Lane C.E."/>
        </authorList>
    </citation>
    <scope>NUCLEOTIDE SEQUENCE [LARGE SCALE GENOMIC DNA]</scope>
    <source>
        <strain evidence="3 4">ATCC 34112</strain>
    </source>
</reference>
<accession>A0A1V9YW89</accession>
<feature type="domain" description="Protein kinase" evidence="2">
    <location>
        <begin position="409"/>
        <end position="834"/>
    </location>
</feature>
<keyword evidence="4" id="KW-1185">Reference proteome</keyword>
<dbReference type="InterPro" id="IPR000719">
    <property type="entry name" value="Prot_kinase_dom"/>
</dbReference>
<dbReference type="GO" id="GO:0005737">
    <property type="term" value="C:cytoplasm"/>
    <property type="evidence" value="ECO:0007669"/>
    <property type="project" value="TreeGrafter"/>
</dbReference>
<dbReference type="SMART" id="SM00220">
    <property type="entry name" value="S_TKc"/>
    <property type="match status" value="1"/>
</dbReference>
<dbReference type="OrthoDB" id="194690at2759"/>
<dbReference type="InterPro" id="IPR011009">
    <property type="entry name" value="Kinase-like_dom_sf"/>
</dbReference>
<sequence length="859" mass="97109">MSSDSESPRAVRGACMSPLSSSEDEFAFKSRKRGKNVQKNTTSKRKKSVVKKISKKKKLNEAPEPYVTYLLENLKEGVQSKLSFEYGFGSGALIPLPTGAEWKKSDTTALAQWLEELGFKERQAPNAVLYRIPNSRVASIVKKLHPTSLPVEKDTKLVLPNFHLPLDEELEYATVPAAPIVPPSPVPTLKPQKKITTPIFNPRLHWGTSPILPIQRPRFSIDGPSPIAKLSPQVGDQHSIDVSLDLDDAPDDGVTKRINFASTDIFAKKTISPIREEQSDDFVEIIEPTNQSIVQDDLFNTSRDDINIQVKKRRNHQRRLSRLERTDRRKSFFLSTRYVDKEITLKRRAKMPDAVATLVLSSGMLQMNANLVSVSKHWRKTCYEMIAWTRADQTVQYKWVDQTSMVAAFPWGQYIADGAYKSVYKVFSVDSQSYEALSVMDIRSIEELGNETIVRQEIAHSLLFSNLVETGVCPNFLRIHQVFLHPFGPYKNLWGSAENLSPQGAEYNGNKLRLKIDASEKNTIASYQYCTMELCDGGNLEDYLRVHGTLSVHDSLCLFFQMVFALYVGRDQHELRHFDIKLLNFFLKSMPKVDSAISYTLNKTEFTLKSPHNFWIKLADFGSADTQVNSLHDSIGIEHFTTFENAPMEYFVIGDAAEAGYAVDTFALGLCLLHLMTGSVPYEELLQDAVCPNSLKKHLVSLWKNKRPKKGESYTILQKILRREPENADILCDTVYRYCVLFGLDTLTAKTSVATSLTTNLIPKARSRHKTADQLQFECDTATYSLKTGSHHSIQQARDRINSIDGAMDDFLSLVNFDPKKRPTMLSVLTSPLFSMLQGEHDKPDAKVTTYARSYLKNV</sequence>
<dbReference type="Proteomes" id="UP000243217">
    <property type="component" value="Unassembled WGS sequence"/>
</dbReference>
<dbReference type="EMBL" id="JNBS01002651">
    <property type="protein sequence ID" value="OQR89820.1"/>
    <property type="molecule type" value="Genomic_DNA"/>
</dbReference>
<proteinExistence type="predicted"/>
<comment type="caution">
    <text evidence="3">The sequence shown here is derived from an EMBL/GenBank/DDBJ whole genome shotgun (WGS) entry which is preliminary data.</text>
</comment>
<dbReference type="PROSITE" id="PS00108">
    <property type="entry name" value="PROTEIN_KINASE_ST"/>
    <property type="match status" value="1"/>
</dbReference>
<dbReference type="PANTHER" id="PTHR24361">
    <property type="entry name" value="MITOGEN-ACTIVATED KINASE KINASE KINASE"/>
    <property type="match status" value="1"/>
</dbReference>
<dbReference type="AlphaFoldDB" id="A0A1V9YW89"/>
<name>A0A1V9YW89_9STRA</name>
<evidence type="ECO:0000313" key="4">
    <source>
        <dbReference type="Proteomes" id="UP000243217"/>
    </source>
</evidence>
<gene>
    <name evidence="3" type="ORF">THRCLA_09563</name>
</gene>
<evidence type="ECO:0000256" key="1">
    <source>
        <dbReference type="SAM" id="MobiDB-lite"/>
    </source>
</evidence>
<dbReference type="PROSITE" id="PS50011">
    <property type="entry name" value="PROTEIN_KINASE_DOM"/>
    <property type="match status" value="1"/>
</dbReference>
<dbReference type="SUPFAM" id="SSF56112">
    <property type="entry name" value="Protein kinase-like (PK-like)"/>
    <property type="match status" value="1"/>
</dbReference>
<feature type="region of interest" description="Disordered" evidence="1">
    <location>
        <begin position="1"/>
        <end position="56"/>
    </location>
</feature>
<dbReference type="InterPro" id="IPR008271">
    <property type="entry name" value="Ser/Thr_kinase_AS"/>
</dbReference>
<feature type="compositionally biased region" description="Basic residues" evidence="1">
    <location>
        <begin position="29"/>
        <end position="56"/>
    </location>
</feature>
<dbReference type="InterPro" id="IPR053235">
    <property type="entry name" value="Ser_Thr_kinase"/>
</dbReference>
<dbReference type="Pfam" id="PF00069">
    <property type="entry name" value="Pkinase"/>
    <property type="match status" value="1"/>
</dbReference>
<protein>
    <recommendedName>
        <fullName evidence="2">Protein kinase domain-containing protein</fullName>
    </recommendedName>
</protein>
<organism evidence="3 4">
    <name type="scientific">Thraustotheca clavata</name>
    <dbReference type="NCBI Taxonomy" id="74557"/>
    <lineage>
        <taxon>Eukaryota</taxon>
        <taxon>Sar</taxon>
        <taxon>Stramenopiles</taxon>
        <taxon>Oomycota</taxon>
        <taxon>Saprolegniomycetes</taxon>
        <taxon>Saprolegniales</taxon>
        <taxon>Achlyaceae</taxon>
        <taxon>Thraustotheca</taxon>
    </lineage>
</organism>
<dbReference type="STRING" id="74557.A0A1V9YW89"/>
<dbReference type="Gene3D" id="1.10.510.10">
    <property type="entry name" value="Transferase(Phosphotransferase) domain 1"/>
    <property type="match status" value="1"/>
</dbReference>